<reference evidence="1 2" key="1">
    <citation type="journal article" date="2013" name="Genome Biol.">
        <title>Genome of Acanthamoeba castellanii highlights extensive lateral gene transfer and early evolution of tyrosine kinase signaling.</title>
        <authorList>
            <person name="Clarke M."/>
            <person name="Lohan A.J."/>
            <person name="Liu B."/>
            <person name="Lagkouvardos I."/>
            <person name="Roy S."/>
            <person name="Zafar N."/>
            <person name="Bertelli C."/>
            <person name="Schilde C."/>
            <person name="Kianianmomeni A."/>
            <person name="Burglin T.R."/>
            <person name="Frech C."/>
            <person name="Turcotte B."/>
            <person name="Kopec K.O."/>
            <person name="Synnott J.M."/>
            <person name="Choo C."/>
            <person name="Paponov I."/>
            <person name="Finkler A."/>
            <person name="Soon Heng Tan C."/>
            <person name="Hutchins A.P."/>
            <person name="Weinmeier T."/>
            <person name="Rattei T."/>
            <person name="Chu J.S."/>
            <person name="Gimenez G."/>
            <person name="Irimia M."/>
            <person name="Rigden D.J."/>
            <person name="Fitzpatrick D.A."/>
            <person name="Lorenzo-Morales J."/>
            <person name="Bateman A."/>
            <person name="Chiu C.H."/>
            <person name="Tang P."/>
            <person name="Hegemann P."/>
            <person name="Fromm H."/>
            <person name="Raoult D."/>
            <person name="Greub G."/>
            <person name="Miranda-Saavedra D."/>
            <person name="Chen N."/>
            <person name="Nash P."/>
            <person name="Ginger M.L."/>
            <person name="Horn M."/>
            <person name="Schaap P."/>
            <person name="Caler L."/>
            <person name="Loftus B."/>
        </authorList>
    </citation>
    <scope>NUCLEOTIDE SEQUENCE [LARGE SCALE GENOMIC DNA]</scope>
    <source>
        <strain evidence="1 2">Neff</strain>
    </source>
</reference>
<name>L8GED3_ACACF</name>
<dbReference type="AlphaFoldDB" id="L8GED3"/>
<dbReference type="SUPFAM" id="SSF51126">
    <property type="entry name" value="Pectin lyase-like"/>
    <property type="match status" value="1"/>
</dbReference>
<protein>
    <recommendedName>
        <fullName evidence="3">DUF1565 domain-containing protein</fullName>
    </recommendedName>
</protein>
<evidence type="ECO:0000313" key="1">
    <source>
        <dbReference type="EMBL" id="ELR11460.1"/>
    </source>
</evidence>
<keyword evidence="2" id="KW-1185">Reference proteome</keyword>
<accession>L8GED3</accession>
<dbReference type="RefSeq" id="XP_004333473.1">
    <property type="nucleotide sequence ID" value="XM_004333425.1"/>
</dbReference>
<dbReference type="GeneID" id="14911877"/>
<evidence type="ECO:0008006" key="3">
    <source>
        <dbReference type="Google" id="ProtNLM"/>
    </source>
</evidence>
<dbReference type="InterPro" id="IPR011050">
    <property type="entry name" value="Pectin_lyase_fold/virulence"/>
</dbReference>
<dbReference type="VEuPathDB" id="AmoebaDB:ACA1_121790"/>
<proteinExistence type="predicted"/>
<dbReference type="Proteomes" id="UP000011083">
    <property type="component" value="Unassembled WGS sequence"/>
</dbReference>
<dbReference type="EMBL" id="KB008151">
    <property type="protein sequence ID" value="ELR11460.1"/>
    <property type="molecule type" value="Genomic_DNA"/>
</dbReference>
<organism evidence="1 2">
    <name type="scientific">Acanthamoeba castellanii (strain ATCC 30010 / Neff)</name>
    <dbReference type="NCBI Taxonomy" id="1257118"/>
    <lineage>
        <taxon>Eukaryota</taxon>
        <taxon>Amoebozoa</taxon>
        <taxon>Discosea</taxon>
        <taxon>Longamoebia</taxon>
        <taxon>Centramoebida</taxon>
        <taxon>Acanthamoebidae</taxon>
        <taxon>Acanthamoeba</taxon>
    </lineage>
</organism>
<gene>
    <name evidence="1" type="ORF">ACA1_121790</name>
</gene>
<evidence type="ECO:0000313" key="2">
    <source>
        <dbReference type="Proteomes" id="UP000011083"/>
    </source>
</evidence>
<sequence length="160" mass="16731">MSQAITAAINGDVLEVHPGVYTFANDTIQSDMVSLTIRGAGPPEAIVFSAVQPLQLLVENVLLQNVTFMGGVEVRKNATLDNVVVNSTAHDDRVGIHVIATTLTTQSTVTVFSGTAGDSQLTGNAMQLGLGGHVVANGPLVLHTQGSNHHILFAARNRVP</sequence>
<dbReference type="KEGG" id="acan:ACA1_121790"/>